<keyword evidence="2" id="KW-1185">Reference proteome</keyword>
<gene>
    <name evidence="1" type="ORF">SAMN05444142_10771</name>
</gene>
<evidence type="ECO:0000313" key="1">
    <source>
        <dbReference type="EMBL" id="SHK63805.1"/>
    </source>
</evidence>
<dbReference type="Proteomes" id="UP000324252">
    <property type="component" value="Unassembled WGS sequence"/>
</dbReference>
<reference evidence="1 2" key="1">
    <citation type="submission" date="2016-11" db="EMBL/GenBank/DDBJ databases">
        <authorList>
            <person name="Varghese N."/>
            <person name="Submissions S."/>
        </authorList>
    </citation>
    <scope>NUCLEOTIDE SEQUENCE [LARGE SCALE GENOMIC DNA]</scope>
    <source>
        <strain evidence="1 2">DSM 29620</strain>
    </source>
</reference>
<accession>A0A1H0KDE4</accession>
<sequence>MWPIYERVLSERIGAKLKPKDAAQLATLLSRL</sequence>
<dbReference type="AlphaFoldDB" id="A0A1H0KDE4"/>
<name>A0A1H0KDE4_9RHOB</name>
<protein>
    <submittedName>
        <fullName evidence="1">Uncharacterized protein</fullName>
    </submittedName>
</protein>
<organism evidence="1 2">
    <name type="scientific">Lutimaribacter pacificus</name>
    <dbReference type="NCBI Taxonomy" id="391948"/>
    <lineage>
        <taxon>Bacteria</taxon>
        <taxon>Pseudomonadati</taxon>
        <taxon>Pseudomonadota</taxon>
        <taxon>Alphaproteobacteria</taxon>
        <taxon>Rhodobacterales</taxon>
        <taxon>Roseobacteraceae</taxon>
        <taxon>Lutimaribacter</taxon>
    </lineage>
</organism>
<evidence type="ECO:0000313" key="2">
    <source>
        <dbReference type="Proteomes" id="UP000324252"/>
    </source>
</evidence>
<dbReference type="EMBL" id="FQZZ01000007">
    <property type="protein sequence ID" value="SHK63805.1"/>
    <property type="molecule type" value="Genomic_DNA"/>
</dbReference>
<proteinExistence type="predicted"/>